<gene>
    <name evidence="8" type="primary">ctpB</name>
    <name evidence="8" type="ORF">GCM10011342_22970</name>
</gene>
<dbReference type="RefSeq" id="WP_188158284.1">
    <property type="nucleotide sequence ID" value="NZ_BMGH01000001.1"/>
</dbReference>
<dbReference type="InterPro" id="IPR052218">
    <property type="entry name" value="Preflagellin_Peptidase"/>
</dbReference>
<reference evidence="8" key="2">
    <citation type="submission" date="2020-09" db="EMBL/GenBank/DDBJ databases">
        <authorList>
            <person name="Sun Q."/>
            <person name="Zhou Y."/>
        </authorList>
    </citation>
    <scope>NUCLEOTIDE SEQUENCE</scope>
    <source>
        <strain evidence="8">CGMCC 1.12921</strain>
    </source>
</reference>
<organism evidence="8 9">
    <name type="scientific">Aquisalinus flavus</name>
    <dbReference type="NCBI Taxonomy" id="1526572"/>
    <lineage>
        <taxon>Bacteria</taxon>
        <taxon>Pseudomonadati</taxon>
        <taxon>Pseudomonadota</taxon>
        <taxon>Alphaproteobacteria</taxon>
        <taxon>Parvularculales</taxon>
        <taxon>Parvularculaceae</taxon>
        <taxon>Aquisalinus</taxon>
    </lineage>
</organism>
<keyword evidence="2" id="KW-1003">Cell membrane</keyword>
<comment type="subcellular location">
    <subcellularLocation>
        <location evidence="1">Cell membrane</location>
        <topology evidence="1">Multi-pass membrane protein</topology>
    </subcellularLocation>
</comment>
<dbReference type="Gene3D" id="1.20.120.1220">
    <property type="match status" value="1"/>
</dbReference>
<keyword evidence="4 6" id="KW-1133">Transmembrane helix</keyword>
<keyword evidence="9" id="KW-1185">Reference proteome</keyword>
<keyword evidence="3 6" id="KW-0812">Transmembrane</keyword>
<dbReference type="PANTHER" id="PTHR36506">
    <property type="entry name" value="PREFLAGELLIN PEPTIDASE"/>
    <property type="match status" value="1"/>
</dbReference>
<feature type="transmembrane region" description="Helical" evidence="6">
    <location>
        <begin position="28"/>
        <end position="46"/>
    </location>
</feature>
<evidence type="ECO:0000256" key="3">
    <source>
        <dbReference type="ARBA" id="ARBA00022692"/>
    </source>
</evidence>
<proteinExistence type="predicted"/>
<reference evidence="8" key="1">
    <citation type="journal article" date="2014" name="Int. J. Syst. Evol. Microbiol.">
        <title>Complete genome sequence of Corynebacterium casei LMG S-19264T (=DSM 44701T), isolated from a smear-ripened cheese.</title>
        <authorList>
            <consortium name="US DOE Joint Genome Institute (JGI-PGF)"/>
            <person name="Walter F."/>
            <person name="Albersmeier A."/>
            <person name="Kalinowski J."/>
            <person name="Ruckert C."/>
        </authorList>
    </citation>
    <scope>NUCLEOTIDE SEQUENCE</scope>
    <source>
        <strain evidence="8">CGMCC 1.12921</strain>
    </source>
</reference>
<evidence type="ECO:0000256" key="6">
    <source>
        <dbReference type="SAM" id="Phobius"/>
    </source>
</evidence>
<evidence type="ECO:0000256" key="2">
    <source>
        <dbReference type="ARBA" id="ARBA00022475"/>
    </source>
</evidence>
<dbReference type="GO" id="GO:0004190">
    <property type="term" value="F:aspartic-type endopeptidase activity"/>
    <property type="evidence" value="ECO:0007669"/>
    <property type="project" value="InterPro"/>
</dbReference>
<evidence type="ECO:0000313" key="9">
    <source>
        <dbReference type="Proteomes" id="UP000613582"/>
    </source>
</evidence>
<dbReference type="EMBL" id="BMGH01000001">
    <property type="protein sequence ID" value="GGD13607.1"/>
    <property type="molecule type" value="Genomic_DNA"/>
</dbReference>
<dbReference type="GO" id="GO:0005886">
    <property type="term" value="C:plasma membrane"/>
    <property type="evidence" value="ECO:0007669"/>
    <property type="project" value="UniProtKB-SubCell"/>
</dbReference>
<dbReference type="InterPro" id="IPR000045">
    <property type="entry name" value="Prepilin_IV_endopep_pep"/>
</dbReference>
<accession>A0A8J2V3A4</accession>
<feature type="transmembrane region" description="Helical" evidence="6">
    <location>
        <begin position="96"/>
        <end position="117"/>
    </location>
</feature>
<evidence type="ECO:0000256" key="5">
    <source>
        <dbReference type="ARBA" id="ARBA00023136"/>
    </source>
</evidence>
<sequence>MLGYLFLSIPVGAWLVAALNDAEEMKIPNWISIALLISFPAAALYFQFTTEMFVASVALGIAVLIGCFILFALNVFGGGDAKLLAASAPWVGLAGFLPFIIKIALMGGALAILVMMFRRMPPLPIYAHMPWLMQAHEGKSYIPYGIAIAAGGVWSLPDLPIYVLVTGG</sequence>
<dbReference type="Pfam" id="PF01478">
    <property type="entry name" value="Peptidase_A24"/>
    <property type="match status" value="1"/>
</dbReference>
<evidence type="ECO:0000256" key="4">
    <source>
        <dbReference type="ARBA" id="ARBA00022989"/>
    </source>
</evidence>
<name>A0A8J2V3A4_9PROT</name>
<dbReference type="AlphaFoldDB" id="A0A8J2V3A4"/>
<dbReference type="PANTHER" id="PTHR36506:SF1">
    <property type="entry name" value="PREFLAGELLIN PEPTIDASE"/>
    <property type="match status" value="1"/>
</dbReference>
<evidence type="ECO:0000259" key="7">
    <source>
        <dbReference type="Pfam" id="PF01478"/>
    </source>
</evidence>
<evidence type="ECO:0000256" key="1">
    <source>
        <dbReference type="ARBA" id="ARBA00004651"/>
    </source>
</evidence>
<evidence type="ECO:0000313" key="8">
    <source>
        <dbReference type="EMBL" id="GGD13607.1"/>
    </source>
</evidence>
<protein>
    <submittedName>
        <fullName evidence="8">Peptidase</fullName>
    </submittedName>
</protein>
<dbReference type="Proteomes" id="UP000613582">
    <property type="component" value="Unassembled WGS sequence"/>
</dbReference>
<comment type="caution">
    <text evidence="8">The sequence shown here is derived from an EMBL/GenBank/DDBJ whole genome shotgun (WGS) entry which is preliminary data.</text>
</comment>
<feature type="domain" description="Prepilin type IV endopeptidase peptidase" evidence="7">
    <location>
        <begin position="14"/>
        <end position="112"/>
    </location>
</feature>
<keyword evidence="5 6" id="KW-0472">Membrane</keyword>
<feature type="transmembrane region" description="Helical" evidence="6">
    <location>
        <begin position="53"/>
        <end position="76"/>
    </location>
</feature>